<feature type="binding site" evidence="13">
    <location>
        <position position="345"/>
    </location>
    <ligand>
        <name>S-adenosyl-L-methionine</name>
        <dbReference type="ChEBI" id="CHEBI:59789"/>
    </ligand>
</feature>
<keyword evidence="7 13" id="KW-0808">Transferase</keyword>
<reference evidence="15 16" key="1">
    <citation type="journal article" date="2019" name="Nat. Med.">
        <title>A library of human gut bacterial isolates paired with longitudinal multiomics data enables mechanistic microbiome research.</title>
        <authorList>
            <person name="Poyet M."/>
            <person name="Groussin M."/>
            <person name="Gibbons S.M."/>
            <person name="Avila-Pacheco J."/>
            <person name="Jiang X."/>
            <person name="Kearney S.M."/>
            <person name="Perrotta A.R."/>
            <person name="Berdy B."/>
            <person name="Zhao S."/>
            <person name="Lieberman T.D."/>
            <person name="Swanson P.K."/>
            <person name="Smith M."/>
            <person name="Roesemann S."/>
            <person name="Alexander J.E."/>
            <person name="Rich S.A."/>
            <person name="Livny J."/>
            <person name="Vlamakis H."/>
            <person name="Clish C."/>
            <person name="Bullock K."/>
            <person name="Deik A."/>
            <person name="Scott J."/>
            <person name="Pierce K.A."/>
            <person name="Xavier R.J."/>
            <person name="Alm E.J."/>
        </authorList>
    </citation>
    <scope>NUCLEOTIDE SEQUENCE [LARGE SCALE GENOMIC DNA]</scope>
    <source>
        <strain evidence="15 16">BIOML-A1</strain>
    </source>
</reference>
<dbReference type="InterPro" id="IPR035926">
    <property type="entry name" value="NusB-like_sf"/>
</dbReference>
<name>A0A844KDI6_9FIRM</name>
<dbReference type="InterPro" id="IPR001678">
    <property type="entry name" value="MeTrfase_RsmB-F_NOP2_dom"/>
</dbReference>
<keyword evidence="16" id="KW-1185">Reference proteome</keyword>
<evidence type="ECO:0000313" key="15">
    <source>
        <dbReference type="EMBL" id="MTR76544.1"/>
    </source>
</evidence>
<dbReference type="PRINTS" id="PR02008">
    <property type="entry name" value="RCMTFAMILY"/>
</dbReference>
<evidence type="ECO:0000256" key="3">
    <source>
        <dbReference type="ARBA" id="ARBA00012140"/>
    </source>
</evidence>
<evidence type="ECO:0000256" key="2">
    <source>
        <dbReference type="ARBA" id="ARBA00004496"/>
    </source>
</evidence>
<evidence type="ECO:0000256" key="10">
    <source>
        <dbReference type="ARBA" id="ARBA00030399"/>
    </source>
</evidence>
<keyword evidence="6 13" id="KW-0489">Methyltransferase</keyword>
<dbReference type="GO" id="GO:0005737">
    <property type="term" value="C:cytoplasm"/>
    <property type="evidence" value="ECO:0007669"/>
    <property type="project" value="UniProtKB-SubCell"/>
</dbReference>
<dbReference type="GeneID" id="303257428"/>
<dbReference type="NCBIfam" id="NF011494">
    <property type="entry name" value="PRK14902.1"/>
    <property type="match status" value="1"/>
</dbReference>
<evidence type="ECO:0000256" key="6">
    <source>
        <dbReference type="ARBA" id="ARBA00022603"/>
    </source>
</evidence>
<evidence type="ECO:0000259" key="14">
    <source>
        <dbReference type="PROSITE" id="PS51686"/>
    </source>
</evidence>
<dbReference type="PANTHER" id="PTHR22807">
    <property type="entry name" value="NOP2 YEAST -RELATED NOL1/NOP2/FMU SUN DOMAIN-CONTAINING"/>
    <property type="match status" value="1"/>
</dbReference>
<dbReference type="InterPro" id="IPR023267">
    <property type="entry name" value="RCMT"/>
</dbReference>
<comment type="caution">
    <text evidence="15">The sequence shown here is derived from an EMBL/GenBank/DDBJ whole genome shotgun (WGS) entry which is preliminary data.</text>
</comment>
<dbReference type="GO" id="GO:0006355">
    <property type="term" value="P:regulation of DNA-templated transcription"/>
    <property type="evidence" value="ECO:0007669"/>
    <property type="project" value="InterPro"/>
</dbReference>
<organism evidence="15 16">
    <name type="scientific">Mediterraneibacter faecis</name>
    <dbReference type="NCBI Taxonomy" id="592978"/>
    <lineage>
        <taxon>Bacteria</taxon>
        <taxon>Bacillati</taxon>
        <taxon>Bacillota</taxon>
        <taxon>Clostridia</taxon>
        <taxon>Lachnospirales</taxon>
        <taxon>Lachnospiraceae</taxon>
        <taxon>Mediterraneibacter</taxon>
    </lineage>
</organism>
<evidence type="ECO:0000256" key="8">
    <source>
        <dbReference type="ARBA" id="ARBA00022691"/>
    </source>
</evidence>
<dbReference type="SUPFAM" id="SSF48013">
    <property type="entry name" value="NusB-like"/>
    <property type="match status" value="1"/>
</dbReference>
<evidence type="ECO:0000256" key="5">
    <source>
        <dbReference type="ARBA" id="ARBA00022552"/>
    </source>
</evidence>
<dbReference type="PROSITE" id="PS51686">
    <property type="entry name" value="SAM_MT_RSMB_NOP"/>
    <property type="match status" value="1"/>
</dbReference>
<evidence type="ECO:0000313" key="16">
    <source>
        <dbReference type="Proteomes" id="UP000448177"/>
    </source>
</evidence>
<dbReference type="RefSeq" id="WP_020436378.1">
    <property type="nucleotide sequence ID" value="NZ_JAJCOR010000002.1"/>
</dbReference>
<dbReference type="Gene3D" id="1.10.940.10">
    <property type="entry name" value="NusB-like"/>
    <property type="match status" value="1"/>
</dbReference>
<comment type="similarity">
    <text evidence="13">Belongs to the class I-like SAM-binding methyltransferase superfamily. RsmB/NOP family.</text>
</comment>
<evidence type="ECO:0000256" key="13">
    <source>
        <dbReference type="PROSITE-ProRule" id="PRU01023"/>
    </source>
</evidence>
<proteinExistence type="inferred from homology"/>
<accession>A0A844KDI6</accession>
<keyword evidence="4" id="KW-0963">Cytoplasm</keyword>
<dbReference type="Pfam" id="PF01029">
    <property type="entry name" value="NusB"/>
    <property type="match status" value="1"/>
</dbReference>
<dbReference type="InterPro" id="IPR049560">
    <property type="entry name" value="MeTrfase_RsmB-F_NOP2_cat"/>
</dbReference>
<gene>
    <name evidence="15" type="primary">rsmB</name>
    <name evidence="15" type="ORF">GMD21_07625</name>
</gene>
<dbReference type="EC" id="2.1.1.176" evidence="3"/>
<dbReference type="Gene3D" id="3.30.70.1170">
    <property type="entry name" value="Sun protein, domain 3"/>
    <property type="match status" value="1"/>
</dbReference>
<dbReference type="AlphaFoldDB" id="A0A844KDI6"/>
<sequence length="468" mass="53271">MGKQINEREVVLEILMEITENGAYSHKILGDVLSKYQYLEKRERAFITRVVEGTLEHMIEIDYILNQISKTKVKKMKPVIRNLLRSSVYQLKYMDSVPDHAVCSEAVKLAVRKGFSGLRGYVNGVLRNVVRKMDEIEYPKEDVQRLSVKYSVPEWILSLWKKEYGEEITEKMAADFQKEKPITIRCCMNRVTPEVLKEKLEAEGAKVEAHPYLPYAFYLSDYDYLEGLESFQEGLFAVQDISSMFVGELADPKAGDHVIDVCAAPGGKSLHVAEKLQLADEVAARENGTEEKTGRVEARDLTEYKTDLIWQNIDRSGLGNICAVCKDASVFDEYDKETADLVIADLPCSGLGVLGKKPDLKYRVQPEDLEELADLQRKILTCAQAIVKDGGTLLYSTCTVNPGENMDNVHWFLKEYPQFELDDITENLCKELRSDVIEKGCIQFFPGVHDCDGFFIARLKKKHDFQEM</sequence>
<keyword evidence="8 13" id="KW-0949">S-adenosyl-L-methionine</keyword>
<dbReference type="Proteomes" id="UP000448177">
    <property type="component" value="Unassembled WGS sequence"/>
</dbReference>
<dbReference type="Pfam" id="PF01189">
    <property type="entry name" value="Methyltr_RsmB-F"/>
    <property type="match status" value="1"/>
</dbReference>
<feature type="binding site" evidence="13">
    <location>
        <position position="327"/>
    </location>
    <ligand>
        <name>S-adenosyl-L-methionine</name>
        <dbReference type="ChEBI" id="CHEBI:59789"/>
    </ligand>
</feature>
<evidence type="ECO:0000256" key="4">
    <source>
        <dbReference type="ARBA" id="ARBA00022490"/>
    </source>
</evidence>
<feature type="binding site" evidence="13">
    <location>
        <position position="300"/>
    </location>
    <ligand>
        <name>S-adenosyl-L-methionine</name>
        <dbReference type="ChEBI" id="CHEBI:59789"/>
    </ligand>
</feature>
<evidence type="ECO:0000256" key="1">
    <source>
        <dbReference type="ARBA" id="ARBA00002724"/>
    </source>
</evidence>
<dbReference type="GO" id="GO:0008649">
    <property type="term" value="F:rRNA methyltransferase activity"/>
    <property type="evidence" value="ECO:0007669"/>
    <property type="project" value="InterPro"/>
</dbReference>
<dbReference type="SUPFAM" id="SSF53335">
    <property type="entry name" value="S-adenosyl-L-methionine-dependent methyltransferases"/>
    <property type="match status" value="1"/>
</dbReference>
<dbReference type="InterPro" id="IPR004573">
    <property type="entry name" value="rRNA_ssu_MeTfrase_B"/>
</dbReference>
<protein>
    <recommendedName>
        <fullName evidence="3">16S rRNA (cytosine(967)-C(5))-methyltransferase</fullName>
        <ecNumber evidence="3">2.1.1.176</ecNumber>
    </recommendedName>
    <alternativeName>
        <fullName evidence="10">16S rRNA m5C967 methyltransferase</fullName>
    </alternativeName>
    <alternativeName>
        <fullName evidence="11">rRNA (cytosine-C(5)-)-methyltransferase RsmB</fullName>
    </alternativeName>
</protein>
<comment type="subcellular location">
    <subcellularLocation>
        <location evidence="2">Cytoplasm</location>
    </subcellularLocation>
</comment>
<feature type="domain" description="SAM-dependent MTase RsmB/NOP-type" evidence="14">
    <location>
        <begin position="172"/>
        <end position="462"/>
    </location>
</feature>
<keyword evidence="9 13" id="KW-0694">RNA-binding</keyword>
<evidence type="ECO:0000256" key="7">
    <source>
        <dbReference type="ARBA" id="ARBA00022679"/>
    </source>
</evidence>
<feature type="active site" description="Nucleophile" evidence="13">
    <location>
        <position position="398"/>
    </location>
</feature>
<dbReference type="NCBIfam" id="TIGR00563">
    <property type="entry name" value="rsmB"/>
    <property type="match status" value="1"/>
</dbReference>
<dbReference type="InterPro" id="IPR029063">
    <property type="entry name" value="SAM-dependent_MTases_sf"/>
</dbReference>
<feature type="binding site" evidence="13">
    <location>
        <begin position="262"/>
        <end position="268"/>
    </location>
    <ligand>
        <name>S-adenosyl-L-methionine</name>
        <dbReference type="ChEBI" id="CHEBI:59789"/>
    </ligand>
</feature>
<dbReference type="Gene3D" id="3.40.50.150">
    <property type="entry name" value="Vaccinia Virus protein VP39"/>
    <property type="match status" value="1"/>
</dbReference>
<dbReference type="PANTHER" id="PTHR22807:SF53">
    <property type="entry name" value="RIBOSOMAL RNA SMALL SUBUNIT METHYLTRANSFERASE B-RELATED"/>
    <property type="match status" value="1"/>
</dbReference>
<dbReference type="InterPro" id="IPR006027">
    <property type="entry name" value="NusB_RsmB_TIM44"/>
</dbReference>
<evidence type="ECO:0000256" key="9">
    <source>
        <dbReference type="ARBA" id="ARBA00022884"/>
    </source>
</evidence>
<evidence type="ECO:0000256" key="11">
    <source>
        <dbReference type="ARBA" id="ARBA00031088"/>
    </source>
</evidence>
<keyword evidence="5" id="KW-0698">rRNA processing</keyword>
<comment type="function">
    <text evidence="1">Specifically methylates the cytosine at position 967 (m5C967) of 16S rRNA.</text>
</comment>
<evidence type="ECO:0000256" key="12">
    <source>
        <dbReference type="ARBA" id="ARBA00047283"/>
    </source>
</evidence>
<dbReference type="InterPro" id="IPR054728">
    <property type="entry name" value="RsmB-like_ferredoxin"/>
</dbReference>
<dbReference type="EMBL" id="WNAF01000003">
    <property type="protein sequence ID" value="MTR76544.1"/>
    <property type="molecule type" value="Genomic_DNA"/>
</dbReference>
<dbReference type="GO" id="GO:0003723">
    <property type="term" value="F:RNA binding"/>
    <property type="evidence" value="ECO:0007669"/>
    <property type="project" value="UniProtKB-UniRule"/>
</dbReference>
<dbReference type="Pfam" id="PF22458">
    <property type="entry name" value="RsmF-B_ferredox"/>
    <property type="match status" value="1"/>
</dbReference>
<comment type="catalytic activity">
    <reaction evidence="12">
        <text>cytidine(967) in 16S rRNA + S-adenosyl-L-methionine = 5-methylcytidine(967) in 16S rRNA + S-adenosyl-L-homocysteine + H(+)</text>
        <dbReference type="Rhea" id="RHEA:42748"/>
        <dbReference type="Rhea" id="RHEA-COMP:10219"/>
        <dbReference type="Rhea" id="RHEA-COMP:10220"/>
        <dbReference type="ChEBI" id="CHEBI:15378"/>
        <dbReference type="ChEBI" id="CHEBI:57856"/>
        <dbReference type="ChEBI" id="CHEBI:59789"/>
        <dbReference type="ChEBI" id="CHEBI:74483"/>
        <dbReference type="ChEBI" id="CHEBI:82748"/>
        <dbReference type="EC" id="2.1.1.176"/>
    </reaction>
</comment>